<evidence type="ECO:0000313" key="2">
    <source>
        <dbReference type="Proteomes" id="UP000750502"/>
    </source>
</evidence>
<reference evidence="1" key="1">
    <citation type="journal article" date="2020" name="bioRxiv">
        <title>Historical genomics reveals the evolutionary mechanisms behind multiple outbreaks of the host-specific coffee wilt pathogen Fusarium xylarioides.</title>
        <authorList>
            <person name="Peck D."/>
            <person name="Nowell R.W."/>
            <person name="Flood J."/>
            <person name="Ryan M.J."/>
            <person name="Barraclough T.G."/>
        </authorList>
    </citation>
    <scope>NUCLEOTIDE SEQUENCE</scope>
    <source>
        <strain evidence="1">IMI 127659i</strain>
    </source>
</reference>
<dbReference type="AlphaFoldDB" id="A0A9P7HS88"/>
<organism evidence="1 2">
    <name type="scientific">Fusarium xylarioides</name>
    <dbReference type="NCBI Taxonomy" id="221167"/>
    <lineage>
        <taxon>Eukaryota</taxon>
        <taxon>Fungi</taxon>
        <taxon>Dikarya</taxon>
        <taxon>Ascomycota</taxon>
        <taxon>Pezizomycotina</taxon>
        <taxon>Sordariomycetes</taxon>
        <taxon>Hypocreomycetidae</taxon>
        <taxon>Hypocreales</taxon>
        <taxon>Nectriaceae</taxon>
        <taxon>Fusarium</taxon>
        <taxon>Fusarium fujikuroi species complex</taxon>
    </lineage>
</organism>
<sequence length="265" mass="30338">METDNTPPRADFSEELWAMVCSTYEENEKITLDTVEGIIGDAEAVIRDRWDQQSEDQMEARWQTSLRKKSSDVIGTRGNNDFHYRDLWRFCLRFLHQAPPIMLSPLNRLQFVAKRNLSLTTSHLFTLEACLSLTQLVVHPIWEQNYRRFIDTLHYAATCRVGALRNFDWTFFDEDACPALQILNDNLMAVEGPQLPHTIHKLHVDARNAVVARGETPGVFSDLLRRIGELATVIDFPFPQLFQYLIISASPPFSISPASTSESPL</sequence>
<accession>A0A9P7HS88</accession>
<proteinExistence type="predicted"/>
<protein>
    <submittedName>
        <fullName evidence="1">Uncharacterized protein</fullName>
    </submittedName>
</protein>
<name>A0A9P7HS88_9HYPO</name>
<dbReference type="Proteomes" id="UP000750502">
    <property type="component" value="Unassembled WGS sequence"/>
</dbReference>
<comment type="caution">
    <text evidence="1">The sequence shown here is derived from an EMBL/GenBank/DDBJ whole genome shotgun (WGS) entry which is preliminary data.</text>
</comment>
<keyword evidence="2" id="KW-1185">Reference proteome</keyword>
<reference evidence="1" key="2">
    <citation type="submission" date="2020-10" db="EMBL/GenBank/DDBJ databases">
        <authorList>
            <person name="Peck L.D."/>
            <person name="Nowell R.W."/>
            <person name="Flood J."/>
            <person name="Ryan M.J."/>
            <person name="Barraclough T.G."/>
        </authorList>
    </citation>
    <scope>NUCLEOTIDE SEQUENCE</scope>
    <source>
        <strain evidence="1">IMI 127659i</strain>
    </source>
</reference>
<evidence type="ECO:0000313" key="1">
    <source>
        <dbReference type="EMBL" id="KAG5762689.1"/>
    </source>
</evidence>
<gene>
    <name evidence="1" type="ORF">H9Q72_009200</name>
</gene>
<dbReference type="OrthoDB" id="5075942at2759"/>
<dbReference type="EMBL" id="JADFTT010000356">
    <property type="protein sequence ID" value="KAG5762689.1"/>
    <property type="molecule type" value="Genomic_DNA"/>
</dbReference>